<dbReference type="Pfam" id="PF04231">
    <property type="entry name" value="Endonuclease_1"/>
    <property type="match status" value="1"/>
</dbReference>
<evidence type="ECO:0000256" key="4">
    <source>
        <dbReference type="SAM" id="MobiDB-lite"/>
    </source>
</evidence>
<keyword evidence="5" id="KW-0732">Signal</keyword>
<dbReference type="STRING" id="314230.DSM3645_15100"/>
<evidence type="ECO:0000256" key="2">
    <source>
        <dbReference type="ARBA" id="ARBA00022722"/>
    </source>
</evidence>
<evidence type="ECO:0000313" key="7">
    <source>
        <dbReference type="Proteomes" id="UP000004358"/>
    </source>
</evidence>
<dbReference type="GO" id="GO:0016787">
    <property type="term" value="F:hydrolase activity"/>
    <property type="evidence" value="ECO:0007669"/>
    <property type="project" value="UniProtKB-KW"/>
</dbReference>
<dbReference type="Proteomes" id="UP000004358">
    <property type="component" value="Unassembled WGS sequence"/>
</dbReference>
<dbReference type="HOGENOM" id="CLU_1248641_0_0_0"/>
<dbReference type="PANTHER" id="PTHR33607:SF2">
    <property type="entry name" value="ENDONUCLEASE-1"/>
    <property type="match status" value="1"/>
</dbReference>
<dbReference type="PANTHER" id="PTHR33607">
    <property type="entry name" value="ENDONUCLEASE-1"/>
    <property type="match status" value="1"/>
</dbReference>
<dbReference type="InterPro" id="IPR007346">
    <property type="entry name" value="Endonuclease-I"/>
</dbReference>
<dbReference type="AlphaFoldDB" id="A4A239"/>
<feature type="region of interest" description="Disordered" evidence="4">
    <location>
        <begin position="121"/>
        <end position="163"/>
    </location>
</feature>
<protein>
    <recommendedName>
        <fullName evidence="8">Endonuclease I</fullName>
    </recommendedName>
</protein>
<dbReference type="EMBL" id="AANZ01000041">
    <property type="protein sequence ID" value="EAQ77142.1"/>
    <property type="molecule type" value="Genomic_DNA"/>
</dbReference>
<feature type="chain" id="PRO_5002665165" description="Endonuclease I" evidence="5">
    <location>
        <begin position="21"/>
        <end position="221"/>
    </location>
</feature>
<gene>
    <name evidence="6" type="ORF">DSM3645_15100</name>
</gene>
<evidence type="ECO:0000256" key="1">
    <source>
        <dbReference type="ARBA" id="ARBA00006429"/>
    </source>
</evidence>
<evidence type="ECO:0008006" key="8">
    <source>
        <dbReference type="Google" id="ProtNLM"/>
    </source>
</evidence>
<dbReference type="eggNOG" id="COG2356">
    <property type="taxonomic scope" value="Bacteria"/>
</dbReference>
<sequence>MRQMLLLALLLVIPYSSASADEIFPGKSGEELAQVLRSEFTPTNRLDYFEARREMFSRIDNFDGKVLLVYTGEKFPTSDIPDHTVVNTEHTWPQSKFANANSRNEMKTDLHHLFATRNPVNSDRGNKPFGDIPDDVSQRWWNSDSPSGDLPGLDERDNFSESSDNLFEPREAHKGNVARAMLYFYTVYGNRNIDKAWFEPQIPTLLAWHGTPLRIWAMAAA</sequence>
<comment type="similarity">
    <text evidence="1">Belongs to the EndA/NucM nuclease family.</text>
</comment>
<feature type="signal peptide" evidence="5">
    <location>
        <begin position="1"/>
        <end position="20"/>
    </location>
</feature>
<accession>A4A239</accession>
<dbReference type="GO" id="GO:0004518">
    <property type="term" value="F:nuclease activity"/>
    <property type="evidence" value="ECO:0007669"/>
    <property type="project" value="UniProtKB-KW"/>
</dbReference>
<dbReference type="InterPro" id="IPR044925">
    <property type="entry name" value="His-Me_finger_sf"/>
</dbReference>
<keyword evidence="3" id="KW-0378">Hydrolase</keyword>
<dbReference type="OrthoDB" id="9770276at2"/>
<dbReference type="SUPFAM" id="SSF54060">
    <property type="entry name" value="His-Me finger endonucleases"/>
    <property type="match status" value="1"/>
</dbReference>
<proteinExistence type="inferred from homology"/>
<dbReference type="RefSeq" id="WP_002650918.1">
    <property type="nucleotide sequence ID" value="NZ_CH672376.1"/>
</dbReference>
<evidence type="ECO:0000256" key="3">
    <source>
        <dbReference type="ARBA" id="ARBA00022801"/>
    </source>
</evidence>
<organism evidence="6 7">
    <name type="scientific">Blastopirellula marina DSM 3645</name>
    <dbReference type="NCBI Taxonomy" id="314230"/>
    <lineage>
        <taxon>Bacteria</taxon>
        <taxon>Pseudomonadati</taxon>
        <taxon>Planctomycetota</taxon>
        <taxon>Planctomycetia</taxon>
        <taxon>Pirellulales</taxon>
        <taxon>Pirellulaceae</taxon>
        <taxon>Blastopirellula</taxon>
    </lineage>
</organism>
<keyword evidence="2" id="KW-0540">Nuclease</keyword>
<evidence type="ECO:0000256" key="5">
    <source>
        <dbReference type="SAM" id="SignalP"/>
    </source>
</evidence>
<reference evidence="6 7" key="1">
    <citation type="submission" date="2006-02" db="EMBL/GenBank/DDBJ databases">
        <authorList>
            <person name="Amann R."/>
            <person name="Ferriera S."/>
            <person name="Johnson J."/>
            <person name="Kravitz S."/>
            <person name="Halpern A."/>
            <person name="Remington K."/>
            <person name="Beeson K."/>
            <person name="Tran B."/>
            <person name="Rogers Y.-H."/>
            <person name="Friedman R."/>
            <person name="Venter J.C."/>
        </authorList>
    </citation>
    <scope>NUCLEOTIDE SEQUENCE [LARGE SCALE GENOMIC DNA]</scope>
    <source>
        <strain evidence="6 7">DSM 3645</strain>
    </source>
</reference>
<comment type="caution">
    <text evidence="6">The sequence shown here is derived from an EMBL/GenBank/DDBJ whole genome shotgun (WGS) entry which is preliminary data.</text>
</comment>
<name>A4A239_9BACT</name>
<evidence type="ECO:0000313" key="6">
    <source>
        <dbReference type="EMBL" id="EAQ77142.1"/>
    </source>
</evidence>